<proteinExistence type="predicted"/>
<dbReference type="InterPro" id="IPR000086">
    <property type="entry name" value="NUDIX_hydrolase_dom"/>
</dbReference>
<dbReference type="AlphaFoldDB" id="A0A7U4DQ98"/>
<feature type="domain" description="Nudix hydrolase" evidence="1">
    <location>
        <begin position="5"/>
        <end position="142"/>
    </location>
</feature>
<dbReference type="Gene3D" id="3.90.79.10">
    <property type="entry name" value="Nucleoside Triphosphate Pyrophosphohydrolase"/>
    <property type="match status" value="1"/>
</dbReference>
<dbReference type="RefSeq" id="WP_015725418.1">
    <property type="nucleotide sequence ID" value="NC_014972.1"/>
</dbReference>
<organism evidence="2 3">
    <name type="scientific">Desulfobulbus propionicus (strain ATCC 33891 / DSM 2032 / VKM B-1956 / 1pr3)</name>
    <dbReference type="NCBI Taxonomy" id="577650"/>
    <lineage>
        <taxon>Bacteria</taxon>
        <taxon>Pseudomonadati</taxon>
        <taxon>Thermodesulfobacteriota</taxon>
        <taxon>Desulfobulbia</taxon>
        <taxon>Desulfobulbales</taxon>
        <taxon>Desulfobulbaceae</taxon>
        <taxon>Desulfobulbus</taxon>
    </lineage>
</organism>
<dbReference type="Pfam" id="PF00293">
    <property type="entry name" value="NUDIX"/>
    <property type="match status" value="1"/>
</dbReference>
<name>A0A7U4DQ98_DESPD</name>
<dbReference type="PANTHER" id="PTHR12992">
    <property type="entry name" value="NUDIX HYDROLASE"/>
    <property type="match status" value="1"/>
</dbReference>
<dbReference type="Proteomes" id="UP000006365">
    <property type="component" value="Chromosome"/>
</dbReference>
<dbReference type="KEGG" id="dpr:Despr_2758"/>
<reference evidence="2 3" key="1">
    <citation type="journal article" date="2011" name="Stand. Genomic Sci.">
        <title>Complete genome sequence of Desulfobulbus propionicus type strain (1pr3).</title>
        <authorList>
            <person name="Pagani I."/>
            <person name="Lapidus A."/>
            <person name="Nolan M."/>
            <person name="Lucas S."/>
            <person name="Hammon N."/>
            <person name="Deshpande S."/>
            <person name="Cheng J.F."/>
            <person name="Chertkov O."/>
            <person name="Davenport K."/>
            <person name="Tapia R."/>
            <person name="Han C."/>
            <person name="Goodwin L."/>
            <person name="Pitluck S."/>
            <person name="Liolios K."/>
            <person name="Mavromatis K."/>
            <person name="Ivanova N."/>
            <person name="Mikhailova N."/>
            <person name="Pati A."/>
            <person name="Chen A."/>
            <person name="Palaniappan K."/>
            <person name="Land M."/>
            <person name="Hauser L."/>
            <person name="Chang Y.J."/>
            <person name="Jeffries C.D."/>
            <person name="Detter J.C."/>
            <person name="Brambilla E."/>
            <person name="Kannan K.P."/>
            <person name="Djao O.D."/>
            <person name="Rohde M."/>
            <person name="Pukall R."/>
            <person name="Spring S."/>
            <person name="Goker M."/>
            <person name="Sikorski J."/>
            <person name="Woyke T."/>
            <person name="Bristow J."/>
            <person name="Eisen J.A."/>
            <person name="Markowitz V."/>
            <person name="Hugenholtz P."/>
            <person name="Kyrpides N.C."/>
            <person name="Klenk H.P."/>
        </authorList>
    </citation>
    <scope>NUCLEOTIDE SEQUENCE [LARGE SCALE GENOMIC DNA]</scope>
    <source>
        <strain evidence="3">ATCC 33891 / DSM 2032 / 1pr3</strain>
    </source>
</reference>
<dbReference type="PROSITE" id="PS51462">
    <property type="entry name" value="NUDIX"/>
    <property type="match status" value="1"/>
</dbReference>
<accession>A0A7U4DQ98</accession>
<sequence>MEPFIRHEAAVATIITRDASPEVLVLKRRANPRDPWSGHYAFPGGRRDEADPSLLATCIRETYEECGIQLSTEHLIKKYPVRQAGNHLNQPIPVTTYLFELPEPPVIRLQRSEISCHEWLDLDYVADESNIIKRPMSPRCPDVLFPCIPASEGFVWGFTYEMLMVVIADRYAHIS</sequence>
<dbReference type="CDD" id="cd03426">
    <property type="entry name" value="NUDIX_CoAse_Nudt7"/>
    <property type="match status" value="1"/>
</dbReference>
<protein>
    <submittedName>
        <fullName evidence="2">NUDIX hydrolase</fullName>
    </submittedName>
</protein>
<dbReference type="EMBL" id="CP002364">
    <property type="protein sequence ID" value="ADW18892.1"/>
    <property type="molecule type" value="Genomic_DNA"/>
</dbReference>
<dbReference type="GO" id="GO:0010945">
    <property type="term" value="F:coenzyme A diphosphatase activity"/>
    <property type="evidence" value="ECO:0007669"/>
    <property type="project" value="InterPro"/>
</dbReference>
<keyword evidence="3" id="KW-1185">Reference proteome</keyword>
<keyword evidence="2" id="KW-0378">Hydrolase</keyword>
<evidence type="ECO:0000313" key="3">
    <source>
        <dbReference type="Proteomes" id="UP000006365"/>
    </source>
</evidence>
<dbReference type="SUPFAM" id="SSF55811">
    <property type="entry name" value="Nudix"/>
    <property type="match status" value="1"/>
</dbReference>
<dbReference type="PANTHER" id="PTHR12992:SF44">
    <property type="entry name" value="NUDIX HYDROLASE DOMAIN-CONTAINING PROTEIN"/>
    <property type="match status" value="1"/>
</dbReference>
<dbReference type="InterPro" id="IPR045121">
    <property type="entry name" value="CoAse"/>
</dbReference>
<evidence type="ECO:0000259" key="1">
    <source>
        <dbReference type="PROSITE" id="PS51462"/>
    </source>
</evidence>
<dbReference type="InterPro" id="IPR015797">
    <property type="entry name" value="NUDIX_hydrolase-like_dom_sf"/>
</dbReference>
<evidence type="ECO:0000313" key="2">
    <source>
        <dbReference type="EMBL" id="ADW18892.1"/>
    </source>
</evidence>
<gene>
    <name evidence="2" type="ordered locus">Despr_2758</name>
</gene>